<dbReference type="AlphaFoldDB" id="A0A9D2KA72"/>
<comment type="caution">
    <text evidence="2">The sequence shown here is derived from an EMBL/GenBank/DDBJ whole genome shotgun (WGS) entry which is preliminary data.</text>
</comment>
<evidence type="ECO:0000313" key="2">
    <source>
        <dbReference type="EMBL" id="HIZ85955.1"/>
    </source>
</evidence>
<sequence>MSKKDNSKVSAEQTGPAEQAQETEVTGTWWDRVPEEEKKKYNRAWLYHLYGDLKIRIYDMEAVLK</sequence>
<organism evidence="2 3">
    <name type="scientific">Candidatus Coprenecus stercoravium</name>
    <dbReference type="NCBI Taxonomy" id="2840735"/>
    <lineage>
        <taxon>Bacteria</taxon>
        <taxon>Pseudomonadati</taxon>
        <taxon>Bacteroidota</taxon>
        <taxon>Bacteroidia</taxon>
        <taxon>Bacteroidales</taxon>
        <taxon>Rikenellaceae</taxon>
        <taxon>Rikenellaceae incertae sedis</taxon>
        <taxon>Candidatus Coprenecus</taxon>
    </lineage>
</organism>
<dbReference type="EMBL" id="DXAW01000096">
    <property type="protein sequence ID" value="HIZ85955.1"/>
    <property type="molecule type" value="Genomic_DNA"/>
</dbReference>
<protein>
    <submittedName>
        <fullName evidence="2">Uncharacterized protein</fullName>
    </submittedName>
</protein>
<feature type="region of interest" description="Disordered" evidence="1">
    <location>
        <begin position="1"/>
        <end position="29"/>
    </location>
</feature>
<reference evidence="2" key="2">
    <citation type="submission" date="2021-04" db="EMBL/GenBank/DDBJ databases">
        <authorList>
            <person name="Gilroy R."/>
        </authorList>
    </citation>
    <scope>NUCLEOTIDE SEQUENCE</scope>
    <source>
        <strain evidence="2">Gambia16-554</strain>
    </source>
</reference>
<reference evidence="2" key="1">
    <citation type="journal article" date="2021" name="PeerJ">
        <title>Extensive microbial diversity within the chicken gut microbiome revealed by metagenomics and culture.</title>
        <authorList>
            <person name="Gilroy R."/>
            <person name="Ravi A."/>
            <person name="Getino M."/>
            <person name="Pursley I."/>
            <person name="Horton D.L."/>
            <person name="Alikhan N.F."/>
            <person name="Baker D."/>
            <person name="Gharbi K."/>
            <person name="Hall N."/>
            <person name="Watson M."/>
            <person name="Adriaenssens E.M."/>
            <person name="Foster-Nyarko E."/>
            <person name="Jarju S."/>
            <person name="Secka A."/>
            <person name="Antonio M."/>
            <person name="Oren A."/>
            <person name="Chaudhuri R.R."/>
            <person name="La Ragione R."/>
            <person name="Hildebrand F."/>
            <person name="Pallen M.J."/>
        </authorList>
    </citation>
    <scope>NUCLEOTIDE SEQUENCE</scope>
    <source>
        <strain evidence="2">Gambia16-554</strain>
    </source>
</reference>
<accession>A0A9D2KA72</accession>
<gene>
    <name evidence="2" type="ORF">IAC04_05655</name>
</gene>
<name>A0A9D2KA72_9BACT</name>
<dbReference type="Proteomes" id="UP000824115">
    <property type="component" value="Unassembled WGS sequence"/>
</dbReference>
<proteinExistence type="predicted"/>
<evidence type="ECO:0000313" key="3">
    <source>
        <dbReference type="Proteomes" id="UP000824115"/>
    </source>
</evidence>
<evidence type="ECO:0000256" key="1">
    <source>
        <dbReference type="SAM" id="MobiDB-lite"/>
    </source>
</evidence>